<dbReference type="Pfam" id="PF13281">
    <property type="entry name" value="MAP3K_TRAF_bd"/>
    <property type="match status" value="1"/>
</dbReference>
<evidence type="ECO:0000259" key="1">
    <source>
        <dbReference type="Pfam" id="PF13281"/>
    </source>
</evidence>
<sequence>MNPYCFVITSFGKKENLNDLRSKQLAGQNDPVQKIDFDKIYDDLIKPAIIKADLDPLIEREEKGFGSIHKTMYEKIILCEFCIADLTNLNPNAFYELGMRYAVKPFTTIPIIASSHFPLPFDIGSNRTFPYQVDKDFNLSDKENDINKLADILQHAKKNRSTDSPLYDMINGIAFQNAVAHEKTDIFRERVKYDEVIKKELAYARNLTNDDPSKIKSLRIEAINRVIDKYKPLENMETAVLIDIMISYRNIEAFNEMYDFIKQLPRYVFETVMVQEQYAFVLNRNAGKARPVDEVMIQEAESVLRKLEQEGKASSESYGIWGRIHKDKFERAYKAGNINEAKFHLKNALKYYEKGFESDPRDAYPGVNYVTCLELLGEREKALRLAPAVEYAVCAKMKRKTPDYWDYATLLELAVIETRYSEAETFFYDAKPMASESWMFGTTKDNLKKILNFRKARNENTDELEKIINLFG</sequence>
<gene>
    <name evidence="2" type="ORF">SAMN05421882_100348</name>
</gene>
<accession>A0A1H2QWT2</accession>
<dbReference type="Proteomes" id="UP000183454">
    <property type="component" value="Unassembled WGS sequence"/>
</dbReference>
<reference evidence="2 3" key="1">
    <citation type="submission" date="2016-10" db="EMBL/GenBank/DDBJ databases">
        <authorList>
            <person name="de Groot N.N."/>
        </authorList>
    </citation>
    <scope>NUCLEOTIDE SEQUENCE [LARGE SCALE GENOMIC DNA]</scope>
    <source>
        <strain evidence="2 3">Nm110</strain>
    </source>
</reference>
<evidence type="ECO:0000313" key="2">
    <source>
        <dbReference type="EMBL" id="SDW11388.1"/>
    </source>
</evidence>
<dbReference type="InterPro" id="IPR025136">
    <property type="entry name" value="MAP3K_TRAF-bd"/>
</dbReference>
<organism evidence="2 3">
    <name type="scientific">Nitrosomonas communis</name>
    <dbReference type="NCBI Taxonomy" id="44574"/>
    <lineage>
        <taxon>Bacteria</taxon>
        <taxon>Pseudomonadati</taxon>
        <taxon>Pseudomonadota</taxon>
        <taxon>Betaproteobacteria</taxon>
        <taxon>Nitrosomonadales</taxon>
        <taxon>Nitrosomonadaceae</taxon>
        <taxon>Nitrosomonas</taxon>
    </lineage>
</organism>
<dbReference type="EMBL" id="FNNH01000003">
    <property type="protein sequence ID" value="SDW11388.1"/>
    <property type="molecule type" value="Genomic_DNA"/>
</dbReference>
<protein>
    <recommendedName>
        <fullName evidence="1">MAP3K TRAFs-binding domain-containing protein</fullName>
    </recommendedName>
</protein>
<dbReference type="Gene3D" id="1.25.40.10">
    <property type="entry name" value="Tetratricopeptide repeat domain"/>
    <property type="match status" value="1"/>
</dbReference>
<dbReference type="InterPro" id="IPR011990">
    <property type="entry name" value="TPR-like_helical_dom_sf"/>
</dbReference>
<proteinExistence type="predicted"/>
<dbReference type="RefSeq" id="WP_074664985.1">
    <property type="nucleotide sequence ID" value="NZ_FNNH01000003.1"/>
</dbReference>
<evidence type="ECO:0000313" key="3">
    <source>
        <dbReference type="Proteomes" id="UP000183454"/>
    </source>
</evidence>
<name>A0A1H2QWT2_9PROT</name>
<feature type="domain" description="MAP3K TRAFs-binding" evidence="1">
    <location>
        <begin position="94"/>
        <end position="468"/>
    </location>
</feature>
<dbReference type="AlphaFoldDB" id="A0A1H2QWT2"/>